<evidence type="ECO:0000256" key="2">
    <source>
        <dbReference type="ARBA" id="ARBA00014898"/>
    </source>
</evidence>
<evidence type="ECO:0000256" key="6">
    <source>
        <dbReference type="ARBA" id="ARBA00022884"/>
    </source>
</evidence>
<dbReference type="Pfam" id="PF01926">
    <property type="entry name" value="MMR_HSR1"/>
    <property type="match status" value="1"/>
</dbReference>
<protein>
    <recommendedName>
        <fullName evidence="2">Ribosome biogenesis GTPase A</fullName>
    </recommendedName>
</protein>
<evidence type="ECO:0000313" key="11">
    <source>
        <dbReference type="Proteomes" id="UP000319143"/>
    </source>
</evidence>
<sequence length="347" mass="39044">MSAHSHDLRSHPHPDSPLTLKRSRTTDKLMPIQWFPGHMHKARLEIQAMLPKVDVVIEILDARIPYSSENPMLAELRGNKPCLKVLAKSDLADETMTATWQAHFEATAGVRAHAVTTEDVPTIRQLKLIAARMVPHREGKTMNAMIVGIPNVGKSTILNYLAGRKIAKTGNTPAITKQQQRVNIGDGITLLDTPGMLWPNVHNVNSGYRLALIGSIKETAIDYADIGFFGVRYMLTHYPERLRERYDLDSLPETELETIEAIGRKRGCLGKNNQVDIDRASRILVTELRSGGLGRLTLETPEIMEHEKARTAAEIAEKAEQATQKDAKRKKRFRDQQRAKRKSREMN</sequence>
<comment type="caution">
    <text evidence="10">The sequence shown here is derived from an EMBL/GenBank/DDBJ whole genome shotgun (WGS) entry which is preliminary data.</text>
</comment>
<dbReference type="Gene3D" id="1.10.1580.10">
    <property type="match status" value="1"/>
</dbReference>
<dbReference type="GO" id="GO:0006412">
    <property type="term" value="P:translation"/>
    <property type="evidence" value="ECO:0007669"/>
    <property type="project" value="TreeGrafter"/>
</dbReference>
<keyword evidence="3" id="KW-0963">Cytoplasm</keyword>
<feature type="compositionally biased region" description="Basic and acidic residues" evidence="8">
    <location>
        <begin position="334"/>
        <end position="347"/>
    </location>
</feature>
<organism evidence="10 11">
    <name type="scientific">Novipirellula artificiosorum</name>
    <dbReference type="NCBI Taxonomy" id="2528016"/>
    <lineage>
        <taxon>Bacteria</taxon>
        <taxon>Pseudomonadati</taxon>
        <taxon>Planctomycetota</taxon>
        <taxon>Planctomycetia</taxon>
        <taxon>Pirellulales</taxon>
        <taxon>Pirellulaceae</taxon>
        <taxon>Novipirellula</taxon>
    </lineage>
</organism>
<keyword evidence="5" id="KW-0378">Hydrolase</keyword>
<evidence type="ECO:0000256" key="3">
    <source>
        <dbReference type="ARBA" id="ARBA00022490"/>
    </source>
</evidence>
<dbReference type="InterPro" id="IPR023179">
    <property type="entry name" value="GTP-bd_ortho_bundle_sf"/>
</dbReference>
<comment type="subcellular location">
    <subcellularLocation>
        <location evidence="1">Cytoplasm</location>
    </subcellularLocation>
</comment>
<dbReference type="NCBIfam" id="TIGR03596">
    <property type="entry name" value="GTPase_YlqF"/>
    <property type="match status" value="1"/>
</dbReference>
<dbReference type="InterPro" id="IPR019991">
    <property type="entry name" value="GTP-bd_ribosome_bgen"/>
</dbReference>
<dbReference type="SUPFAM" id="SSF52540">
    <property type="entry name" value="P-loop containing nucleoside triphosphate hydrolases"/>
    <property type="match status" value="1"/>
</dbReference>
<proteinExistence type="predicted"/>
<dbReference type="AlphaFoldDB" id="A0A5C6E329"/>
<dbReference type="GO" id="GO:0005737">
    <property type="term" value="C:cytoplasm"/>
    <property type="evidence" value="ECO:0007669"/>
    <property type="project" value="UniProtKB-SubCell"/>
</dbReference>
<evidence type="ECO:0000259" key="9">
    <source>
        <dbReference type="Pfam" id="PF01926"/>
    </source>
</evidence>
<dbReference type="Proteomes" id="UP000319143">
    <property type="component" value="Unassembled WGS sequence"/>
</dbReference>
<feature type="domain" description="G" evidence="9">
    <location>
        <begin position="144"/>
        <end position="198"/>
    </location>
</feature>
<feature type="compositionally biased region" description="Basic and acidic residues" evidence="8">
    <location>
        <begin position="312"/>
        <end position="326"/>
    </location>
</feature>
<evidence type="ECO:0000256" key="5">
    <source>
        <dbReference type="ARBA" id="ARBA00022801"/>
    </source>
</evidence>
<evidence type="ECO:0000256" key="8">
    <source>
        <dbReference type="SAM" id="MobiDB-lite"/>
    </source>
</evidence>
<dbReference type="Gene3D" id="3.40.50.300">
    <property type="entry name" value="P-loop containing nucleotide triphosphate hydrolases"/>
    <property type="match status" value="1"/>
</dbReference>
<evidence type="ECO:0000256" key="4">
    <source>
        <dbReference type="ARBA" id="ARBA00022741"/>
    </source>
</evidence>
<evidence type="ECO:0000313" key="10">
    <source>
        <dbReference type="EMBL" id="TWU42367.1"/>
    </source>
</evidence>
<feature type="region of interest" description="Disordered" evidence="8">
    <location>
        <begin position="1"/>
        <end position="23"/>
    </location>
</feature>
<keyword evidence="7" id="KW-0342">GTP-binding</keyword>
<evidence type="ECO:0000256" key="1">
    <source>
        <dbReference type="ARBA" id="ARBA00004496"/>
    </source>
</evidence>
<feature type="region of interest" description="Disordered" evidence="8">
    <location>
        <begin position="312"/>
        <end position="347"/>
    </location>
</feature>
<dbReference type="InterPro" id="IPR027417">
    <property type="entry name" value="P-loop_NTPase"/>
</dbReference>
<dbReference type="PANTHER" id="PTHR45782">
    <property type="entry name" value="MITOCHONDRIAL RIBOSOME-ASSOCIATED GTPASE 1"/>
    <property type="match status" value="1"/>
</dbReference>
<evidence type="ECO:0000256" key="7">
    <source>
        <dbReference type="ARBA" id="ARBA00023134"/>
    </source>
</evidence>
<dbReference type="FunFam" id="3.40.50.300:FF:000590">
    <property type="entry name" value="Ribosome biogenesis GTPase A"/>
    <property type="match status" value="1"/>
</dbReference>
<dbReference type="InterPro" id="IPR006073">
    <property type="entry name" value="GTP-bd"/>
</dbReference>
<keyword evidence="6" id="KW-0694">RNA-binding</keyword>
<dbReference type="CDD" id="cd01856">
    <property type="entry name" value="YlqF"/>
    <property type="match status" value="1"/>
</dbReference>
<keyword evidence="4" id="KW-0547">Nucleotide-binding</keyword>
<dbReference type="GO" id="GO:0005525">
    <property type="term" value="F:GTP binding"/>
    <property type="evidence" value="ECO:0007669"/>
    <property type="project" value="UniProtKB-KW"/>
</dbReference>
<dbReference type="GO" id="GO:0003924">
    <property type="term" value="F:GTPase activity"/>
    <property type="evidence" value="ECO:0007669"/>
    <property type="project" value="TreeGrafter"/>
</dbReference>
<dbReference type="EMBL" id="SJPV01000001">
    <property type="protein sequence ID" value="TWU42367.1"/>
    <property type="molecule type" value="Genomic_DNA"/>
</dbReference>
<gene>
    <name evidence="10" type="primary">rbgA</name>
    <name evidence="10" type="ORF">Poly41_06640</name>
</gene>
<reference evidence="10 11" key="1">
    <citation type="submission" date="2019-02" db="EMBL/GenBank/DDBJ databases">
        <title>Deep-cultivation of Planctomycetes and their phenomic and genomic characterization uncovers novel biology.</title>
        <authorList>
            <person name="Wiegand S."/>
            <person name="Jogler M."/>
            <person name="Boedeker C."/>
            <person name="Pinto D."/>
            <person name="Vollmers J."/>
            <person name="Rivas-Marin E."/>
            <person name="Kohn T."/>
            <person name="Peeters S.H."/>
            <person name="Heuer A."/>
            <person name="Rast P."/>
            <person name="Oberbeckmann S."/>
            <person name="Bunk B."/>
            <person name="Jeske O."/>
            <person name="Meyerdierks A."/>
            <person name="Storesund J.E."/>
            <person name="Kallscheuer N."/>
            <person name="Luecker S."/>
            <person name="Lage O.M."/>
            <person name="Pohl T."/>
            <person name="Merkel B.J."/>
            <person name="Hornburger P."/>
            <person name="Mueller R.-W."/>
            <person name="Bruemmer F."/>
            <person name="Labrenz M."/>
            <person name="Spormann A.M."/>
            <person name="Op Den Camp H."/>
            <person name="Overmann J."/>
            <person name="Amann R."/>
            <person name="Jetten M.S.M."/>
            <person name="Mascher T."/>
            <person name="Medema M.H."/>
            <person name="Devos D.P."/>
            <person name="Kaster A.-K."/>
            <person name="Ovreas L."/>
            <person name="Rohde M."/>
            <person name="Galperin M.Y."/>
            <person name="Jogler C."/>
        </authorList>
    </citation>
    <scope>NUCLEOTIDE SEQUENCE [LARGE SCALE GENOMIC DNA]</scope>
    <source>
        <strain evidence="10 11">Poly41</strain>
    </source>
</reference>
<accession>A0A5C6E329</accession>
<dbReference type="FunFam" id="1.10.1580.10:FF:000003">
    <property type="entry name" value="Ribosome biogenesis GTPase A"/>
    <property type="match status" value="1"/>
</dbReference>
<dbReference type="PANTHER" id="PTHR45782:SF4">
    <property type="entry name" value="MITOCHONDRIAL RIBOSOME-ASSOCIATED GTPASE 1"/>
    <property type="match status" value="1"/>
</dbReference>
<name>A0A5C6E329_9BACT</name>
<feature type="compositionally biased region" description="Basic and acidic residues" evidence="8">
    <location>
        <begin position="1"/>
        <end position="14"/>
    </location>
</feature>
<keyword evidence="11" id="KW-1185">Reference proteome</keyword>
<dbReference type="GO" id="GO:0003723">
    <property type="term" value="F:RNA binding"/>
    <property type="evidence" value="ECO:0007669"/>
    <property type="project" value="UniProtKB-KW"/>
</dbReference>